<evidence type="ECO:0000313" key="4">
    <source>
        <dbReference type="RefSeq" id="XP_026488133.2"/>
    </source>
</evidence>
<dbReference type="Proteomes" id="UP001652626">
    <property type="component" value="Chromosome 9"/>
</dbReference>
<keyword evidence="1" id="KW-0732">Signal</keyword>
<feature type="signal peptide" evidence="1">
    <location>
        <begin position="1"/>
        <end position="18"/>
    </location>
</feature>
<dbReference type="GeneID" id="113394893"/>
<gene>
    <name evidence="4" type="primary">LOC113394893</name>
</gene>
<dbReference type="GO" id="GO:0005576">
    <property type="term" value="C:extracellular region"/>
    <property type="evidence" value="ECO:0007669"/>
    <property type="project" value="InterPro"/>
</dbReference>
<dbReference type="SUPFAM" id="SSF57625">
    <property type="entry name" value="Invertebrate chitin-binding proteins"/>
    <property type="match status" value="1"/>
</dbReference>
<reference evidence="4" key="1">
    <citation type="submission" date="2025-08" db="UniProtKB">
        <authorList>
            <consortium name="RefSeq"/>
        </authorList>
    </citation>
    <scope>IDENTIFICATION</scope>
    <source>
        <tissue evidence="4">Whole body</tissue>
    </source>
</reference>
<dbReference type="PROSITE" id="PS50940">
    <property type="entry name" value="CHIT_BIND_II"/>
    <property type="match status" value="1"/>
</dbReference>
<proteinExistence type="predicted"/>
<dbReference type="RefSeq" id="XP_026488133.2">
    <property type="nucleotide sequence ID" value="XM_026632348.2"/>
</dbReference>
<dbReference type="OrthoDB" id="6597859at2759"/>
<sequence length="326" mass="36449">MWLKLLLISFFGCNTIQSTSFDLGGVMSGNRMAAVPLGRSLGEGELDIEGVCTEAGMACQNCTHAVSCIPLPVGWLKVPLQQCSNGQTCNAHLKECSSKAVPECDIVTQKFQHICEQVGIFPDAYDCRKFHLCSPPDEFADGRPADHRAALCPRHYGYDPKIAQCSIKLKHGQCDQRPVPSCRKVGQSGVLESSPHHYYVCLSRHGNLYPQIFICPHGWYFWNNYCQPQPEVRKTVEETKIHDVLKSVTEGTKDNDNLLTVATTTTPKPVTYRINSFFSTEKPVTYPADTFLADKFDLTNYETTDERAPNTNDEFANSFESGTDFW</sequence>
<dbReference type="GO" id="GO:0008061">
    <property type="term" value="F:chitin binding"/>
    <property type="evidence" value="ECO:0007669"/>
    <property type="project" value="InterPro"/>
</dbReference>
<feature type="domain" description="Chitin-binding type-2" evidence="2">
    <location>
        <begin position="112"/>
        <end position="176"/>
    </location>
</feature>
<dbReference type="AlphaFoldDB" id="A0A8B8HTF6"/>
<dbReference type="InterPro" id="IPR036508">
    <property type="entry name" value="Chitin-bd_dom_sf"/>
</dbReference>
<name>A0A8B8HTF6_VANTA</name>
<keyword evidence="3" id="KW-1185">Reference proteome</keyword>
<evidence type="ECO:0000256" key="1">
    <source>
        <dbReference type="SAM" id="SignalP"/>
    </source>
</evidence>
<dbReference type="OMA" id="HGWYFWD"/>
<organism evidence="3 4">
    <name type="scientific">Vanessa tameamea</name>
    <name type="common">Kamehameha butterfly</name>
    <dbReference type="NCBI Taxonomy" id="334116"/>
    <lineage>
        <taxon>Eukaryota</taxon>
        <taxon>Metazoa</taxon>
        <taxon>Ecdysozoa</taxon>
        <taxon>Arthropoda</taxon>
        <taxon>Hexapoda</taxon>
        <taxon>Insecta</taxon>
        <taxon>Pterygota</taxon>
        <taxon>Neoptera</taxon>
        <taxon>Endopterygota</taxon>
        <taxon>Lepidoptera</taxon>
        <taxon>Glossata</taxon>
        <taxon>Ditrysia</taxon>
        <taxon>Papilionoidea</taxon>
        <taxon>Nymphalidae</taxon>
        <taxon>Nymphalinae</taxon>
        <taxon>Vanessa</taxon>
    </lineage>
</organism>
<evidence type="ECO:0000313" key="3">
    <source>
        <dbReference type="Proteomes" id="UP001652626"/>
    </source>
</evidence>
<dbReference type="InterPro" id="IPR002557">
    <property type="entry name" value="Chitin-bd_dom"/>
</dbReference>
<evidence type="ECO:0000259" key="2">
    <source>
        <dbReference type="PROSITE" id="PS50940"/>
    </source>
</evidence>
<feature type="chain" id="PRO_5045350815" evidence="1">
    <location>
        <begin position="19"/>
        <end position="326"/>
    </location>
</feature>
<dbReference type="Gene3D" id="2.170.140.10">
    <property type="entry name" value="Chitin binding domain"/>
    <property type="match status" value="1"/>
</dbReference>
<accession>A0A8B8HTF6</accession>
<protein>
    <submittedName>
        <fullName evidence="4">Uncharacterized protein LOC113394893 isoform X1</fullName>
    </submittedName>
</protein>